<protein>
    <submittedName>
        <fullName evidence="1">Uncharacterized protein</fullName>
    </submittedName>
</protein>
<organism evidence="1">
    <name type="scientific">Arundo donax</name>
    <name type="common">Giant reed</name>
    <name type="synonym">Donax arundinaceus</name>
    <dbReference type="NCBI Taxonomy" id="35708"/>
    <lineage>
        <taxon>Eukaryota</taxon>
        <taxon>Viridiplantae</taxon>
        <taxon>Streptophyta</taxon>
        <taxon>Embryophyta</taxon>
        <taxon>Tracheophyta</taxon>
        <taxon>Spermatophyta</taxon>
        <taxon>Magnoliopsida</taxon>
        <taxon>Liliopsida</taxon>
        <taxon>Poales</taxon>
        <taxon>Poaceae</taxon>
        <taxon>PACMAD clade</taxon>
        <taxon>Arundinoideae</taxon>
        <taxon>Arundineae</taxon>
        <taxon>Arundo</taxon>
    </lineage>
</organism>
<reference evidence="1" key="1">
    <citation type="submission" date="2014-09" db="EMBL/GenBank/DDBJ databases">
        <authorList>
            <person name="Magalhaes I.L.F."/>
            <person name="Oliveira U."/>
            <person name="Santos F.R."/>
            <person name="Vidigal T.H.D.A."/>
            <person name="Brescovit A.D."/>
            <person name="Santos A.J."/>
        </authorList>
    </citation>
    <scope>NUCLEOTIDE SEQUENCE</scope>
    <source>
        <tissue evidence="1">Shoot tissue taken approximately 20 cm above the soil surface</tissue>
    </source>
</reference>
<dbReference type="AlphaFoldDB" id="A0A0A9GVW0"/>
<sequence>MTTSKVFKIYLISSQVSKKDTSNLLANLHIPICQS</sequence>
<dbReference type="EMBL" id="GBRH01169234">
    <property type="protein sequence ID" value="JAE28662.1"/>
    <property type="molecule type" value="Transcribed_RNA"/>
</dbReference>
<accession>A0A0A9GVW0</accession>
<name>A0A0A9GVW0_ARUDO</name>
<evidence type="ECO:0000313" key="1">
    <source>
        <dbReference type="EMBL" id="JAE28662.1"/>
    </source>
</evidence>
<proteinExistence type="predicted"/>
<reference evidence="1" key="2">
    <citation type="journal article" date="2015" name="Data Brief">
        <title>Shoot transcriptome of the giant reed, Arundo donax.</title>
        <authorList>
            <person name="Barrero R.A."/>
            <person name="Guerrero F.D."/>
            <person name="Moolhuijzen P."/>
            <person name="Goolsby J.A."/>
            <person name="Tidwell J."/>
            <person name="Bellgard S.E."/>
            <person name="Bellgard M.I."/>
        </authorList>
    </citation>
    <scope>NUCLEOTIDE SEQUENCE</scope>
    <source>
        <tissue evidence="1">Shoot tissue taken approximately 20 cm above the soil surface</tissue>
    </source>
</reference>